<proteinExistence type="inferred from homology"/>
<dbReference type="Pfam" id="PF00106">
    <property type="entry name" value="adh_short"/>
    <property type="match status" value="1"/>
</dbReference>
<dbReference type="PRINTS" id="PR00081">
    <property type="entry name" value="GDHRDH"/>
</dbReference>
<comment type="caution">
    <text evidence="4">The sequence shown here is derived from an EMBL/GenBank/DDBJ whole genome shotgun (WGS) entry which is preliminary data.</text>
</comment>
<dbReference type="PANTHER" id="PTHR44229">
    <property type="entry name" value="15-HYDROXYPROSTAGLANDIN DEHYDROGENASE [NAD(+)]"/>
    <property type="match status" value="1"/>
</dbReference>
<dbReference type="OrthoDB" id="5371740at2759"/>
<dbReference type="PROSITE" id="PS00061">
    <property type="entry name" value="ADH_SHORT"/>
    <property type="match status" value="1"/>
</dbReference>
<keyword evidence="5" id="KW-1185">Reference proteome</keyword>
<evidence type="ECO:0000256" key="1">
    <source>
        <dbReference type="ARBA" id="ARBA00006484"/>
    </source>
</evidence>
<evidence type="ECO:0000256" key="3">
    <source>
        <dbReference type="ARBA" id="ARBA00023002"/>
    </source>
</evidence>
<dbReference type="Proteomes" id="UP000319257">
    <property type="component" value="Unassembled WGS sequence"/>
</dbReference>
<sequence length="307" mass="33103">MAAVPFSQQVLGKLKGKVVVLTGGAQGVGAATVGMAHRAGAHVFFGDWADDKGKQVEASVRAEHSGSSGSVHFQKVDVRQYASQLALFDTAYKAHGRVDVAVSCAAVTEAPGFFEPENLDLEAVREEPQDLRSRLDINLTSVLMFSRMALAYMKASPPAEDFSRSMVLVSSIAGITEAPGLFAYSTAKHGVIGLMRALRPYTPSRYGVRVNAICPWATDTQLLAGVKDRWIQEKLPLNQPENVAEMILQCAADETLNGKSVFVAGGKGYDTEEGYDRTQAQWMGEELTAEFNRGQKVLGLGDGWTSK</sequence>
<evidence type="ECO:0000313" key="4">
    <source>
        <dbReference type="EMBL" id="TPX09401.1"/>
    </source>
</evidence>
<reference evidence="4 5" key="1">
    <citation type="submission" date="2019-06" db="EMBL/GenBank/DDBJ databases">
        <title>Draft genome sequence of the filamentous fungus Phialemoniopsis curvata isolated from diesel fuel.</title>
        <authorList>
            <person name="Varaljay V.A."/>
            <person name="Lyon W.J."/>
            <person name="Crouch A.L."/>
            <person name="Drake C.E."/>
            <person name="Hollomon J.M."/>
            <person name="Nadeau L.J."/>
            <person name="Nunn H.S."/>
            <person name="Stevenson B.S."/>
            <person name="Bojanowski C.L."/>
            <person name="Crookes-Goodson W.J."/>
        </authorList>
    </citation>
    <scope>NUCLEOTIDE SEQUENCE [LARGE SCALE GENOMIC DNA]</scope>
    <source>
        <strain evidence="4 5">D216</strain>
    </source>
</reference>
<comment type="similarity">
    <text evidence="1">Belongs to the short-chain dehydrogenases/reductases (SDR) family.</text>
</comment>
<dbReference type="InParanoid" id="A0A507AWV6"/>
<evidence type="ECO:0000313" key="5">
    <source>
        <dbReference type="Proteomes" id="UP000319257"/>
    </source>
</evidence>
<dbReference type="GO" id="GO:0005737">
    <property type="term" value="C:cytoplasm"/>
    <property type="evidence" value="ECO:0007669"/>
    <property type="project" value="TreeGrafter"/>
</dbReference>
<keyword evidence="3" id="KW-0560">Oxidoreductase</keyword>
<dbReference type="RefSeq" id="XP_030991112.1">
    <property type="nucleotide sequence ID" value="XM_031144411.1"/>
</dbReference>
<keyword evidence="2" id="KW-0521">NADP</keyword>
<dbReference type="STRING" id="1093900.A0A507AWV6"/>
<dbReference type="InterPro" id="IPR020904">
    <property type="entry name" value="Sc_DH/Rdtase_CS"/>
</dbReference>
<dbReference type="GeneID" id="41976892"/>
<gene>
    <name evidence="4" type="ORF">E0L32_009445</name>
</gene>
<organism evidence="4 5">
    <name type="scientific">Thyridium curvatum</name>
    <dbReference type="NCBI Taxonomy" id="1093900"/>
    <lineage>
        <taxon>Eukaryota</taxon>
        <taxon>Fungi</taxon>
        <taxon>Dikarya</taxon>
        <taxon>Ascomycota</taxon>
        <taxon>Pezizomycotina</taxon>
        <taxon>Sordariomycetes</taxon>
        <taxon>Sordariomycetidae</taxon>
        <taxon>Thyridiales</taxon>
        <taxon>Thyridiaceae</taxon>
        <taxon>Thyridium</taxon>
    </lineage>
</organism>
<dbReference type="Gene3D" id="3.40.50.720">
    <property type="entry name" value="NAD(P)-binding Rossmann-like Domain"/>
    <property type="match status" value="1"/>
</dbReference>
<dbReference type="InterPro" id="IPR036291">
    <property type="entry name" value="NAD(P)-bd_dom_sf"/>
</dbReference>
<dbReference type="AlphaFoldDB" id="A0A507AWV6"/>
<dbReference type="InterPro" id="IPR002347">
    <property type="entry name" value="SDR_fam"/>
</dbReference>
<name>A0A507AWV6_9PEZI</name>
<dbReference type="EMBL" id="SKBQ01000068">
    <property type="protein sequence ID" value="TPX09401.1"/>
    <property type="molecule type" value="Genomic_DNA"/>
</dbReference>
<dbReference type="SUPFAM" id="SSF51735">
    <property type="entry name" value="NAD(P)-binding Rossmann-fold domains"/>
    <property type="match status" value="1"/>
</dbReference>
<dbReference type="GO" id="GO:0016616">
    <property type="term" value="F:oxidoreductase activity, acting on the CH-OH group of donors, NAD or NADP as acceptor"/>
    <property type="evidence" value="ECO:0007669"/>
    <property type="project" value="TreeGrafter"/>
</dbReference>
<accession>A0A507AWV6</accession>
<protein>
    <submittedName>
        <fullName evidence="4">Uncharacterized protein</fullName>
    </submittedName>
</protein>
<evidence type="ECO:0000256" key="2">
    <source>
        <dbReference type="ARBA" id="ARBA00022857"/>
    </source>
</evidence>
<dbReference type="PANTHER" id="PTHR44229:SF4">
    <property type="entry name" value="15-HYDROXYPROSTAGLANDIN DEHYDROGENASE [NAD(+)]"/>
    <property type="match status" value="1"/>
</dbReference>